<dbReference type="Proteomes" id="UP000284416">
    <property type="component" value="Unassembled WGS sequence"/>
</dbReference>
<comment type="caution">
    <text evidence="1">The sequence shown here is derived from an EMBL/GenBank/DDBJ whole genome shotgun (WGS) entry which is preliminary data.</text>
</comment>
<dbReference type="AlphaFoldDB" id="A0A417YRR5"/>
<evidence type="ECO:0000313" key="2">
    <source>
        <dbReference type="Proteomes" id="UP000284416"/>
    </source>
</evidence>
<dbReference type="EMBL" id="QWEG01000010">
    <property type="protein sequence ID" value="RHW37368.1"/>
    <property type="molecule type" value="Genomic_DNA"/>
</dbReference>
<proteinExistence type="predicted"/>
<gene>
    <name evidence="1" type="ORF">D1B31_16540</name>
</gene>
<evidence type="ECO:0008006" key="3">
    <source>
        <dbReference type="Google" id="ProtNLM"/>
    </source>
</evidence>
<sequence length="360" mass="41927">MKMNSEKIIKTWDRKHFSKKLEPHFGKGISLVASDIVCLKDTKKSSIWKLSIRKEDTSFPLILKILPSLDMLLNKVELHMYQHPPSELTSFFPGIFHIEPNVSDGETWILVQYVSPVRFEWKMSPAIFERIIPVISLLHAKTHEQVYTIKEQSISEVIPIYKSKEGLTKRKRLVKGTRSYLEQAIESGDLQQSEKSIYKRIINLLSSGPVTFPELETAGHSIIHGDLHMRNICLAKNPAGNREKLLFIDWESTEYTSGWFDLGHLVGVLIEFRPDWQKEEADILKKCITLYTSELKKHGIVLTENPIKLYKMAYVQRILDRWLHYQLRTVILKNSPHSADILIPRYLDKLDRWGKELHLF</sequence>
<protein>
    <recommendedName>
        <fullName evidence="3">Aminoglycoside phosphotransferase domain-containing protein</fullName>
    </recommendedName>
</protein>
<evidence type="ECO:0000313" key="1">
    <source>
        <dbReference type="EMBL" id="RHW37368.1"/>
    </source>
</evidence>
<accession>A0A417YRR5</accession>
<dbReference type="SUPFAM" id="SSF56112">
    <property type="entry name" value="Protein kinase-like (PK-like)"/>
    <property type="match status" value="1"/>
</dbReference>
<keyword evidence="2" id="KW-1185">Reference proteome</keyword>
<name>A0A417YRR5_9BACI</name>
<dbReference type="Pfam" id="PF02958">
    <property type="entry name" value="EcKL"/>
    <property type="match status" value="1"/>
</dbReference>
<reference evidence="1 2" key="1">
    <citation type="journal article" date="2017" name="Int. J. Syst. Evol. Microbiol.">
        <title>Bacillus notoginsengisoli sp. nov., a novel bacterium isolated from the rhizosphere of Panax notoginseng.</title>
        <authorList>
            <person name="Zhang M.Y."/>
            <person name="Cheng J."/>
            <person name="Cai Y."/>
            <person name="Zhang T.Y."/>
            <person name="Wu Y.Y."/>
            <person name="Manikprabhu D."/>
            <person name="Li W.J."/>
            <person name="Zhang Y.X."/>
        </authorList>
    </citation>
    <scope>NUCLEOTIDE SEQUENCE [LARGE SCALE GENOMIC DNA]</scope>
    <source>
        <strain evidence="1 2">JCM 30743</strain>
    </source>
</reference>
<dbReference type="InterPro" id="IPR004119">
    <property type="entry name" value="EcKL"/>
</dbReference>
<organism evidence="1 2">
    <name type="scientific">Neobacillus notoginsengisoli</name>
    <dbReference type="NCBI Taxonomy" id="1578198"/>
    <lineage>
        <taxon>Bacteria</taxon>
        <taxon>Bacillati</taxon>
        <taxon>Bacillota</taxon>
        <taxon>Bacilli</taxon>
        <taxon>Bacillales</taxon>
        <taxon>Bacillaceae</taxon>
        <taxon>Neobacillus</taxon>
    </lineage>
</organism>
<dbReference type="Gene3D" id="3.90.1200.10">
    <property type="match status" value="1"/>
</dbReference>
<dbReference type="InterPro" id="IPR011009">
    <property type="entry name" value="Kinase-like_dom_sf"/>
</dbReference>